<evidence type="ECO:0000313" key="1">
    <source>
        <dbReference type="Ensembl" id="ENSACOP00000017266.1"/>
    </source>
</evidence>
<proteinExistence type="predicted"/>
<reference evidence="1" key="2">
    <citation type="submission" date="2025-09" db="UniProtKB">
        <authorList>
            <consortium name="Ensembl"/>
        </authorList>
    </citation>
    <scope>IDENTIFICATION</scope>
</reference>
<protein>
    <submittedName>
        <fullName evidence="1">Uncharacterized protein</fullName>
    </submittedName>
</protein>
<keyword evidence="2" id="KW-1185">Reference proteome</keyword>
<evidence type="ECO:0000313" key="2">
    <source>
        <dbReference type="Proteomes" id="UP000694522"/>
    </source>
</evidence>
<reference evidence="1" key="1">
    <citation type="submission" date="2025-08" db="UniProtKB">
        <authorList>
            <consortium name="Ensembl"/>
        </authorList>
    </citation>
    <scope>IDENTIFICATION</scope>
</reference>
<accession>A0A8B9G763</accession>
<name>A0A8B9G763_9PSIT</name>
<sequence>MNLYKNNFSFSLDCSPDQRTACLDPYESEYLKRKECYQYSPPLEDPFDQCVGIIGMEATSSRLINSIYTQNEGTGLKSRSLNSDTFDFNRSLDPSSIISNSTFMGTFGKPLWRPQLDSLSSCRRPANCQPKPACNTPHASLDLDAEADEDGKERTVSRGENSIYTYKQSFENFRTSTFQSCDLDT</sequence>
<organism evidence="1 2">
    <name type="scientific">Amazona collaria</name>
    <name type="common">yellow-billed parrot</name>
    <dbReference type="NCBI Taxonomy" id="241587"/>
    <lineage>
        <taxon>Eukaryota</taxon>
        <taxon>Metazoa</taxon>
        <taxon>Chordata</taxon>
        <taxon>Craniata</taxon>
        <taxon>Vertebrata</taxon>
        <taxon>Euteleostomi</taxon>
        <taxon>Archelosauria</taxon>
        <taxon>Archosauria</taxon>
        <taxon>Dinosauria</taxon>
        <taxon>Saurischia</taxon>
        <taxon>Theropoda</taxon>
        <taxon>Coelurosauria</taxon>
        <taxon>Aves</taxon>
        <taxon>Neognathae</taxon>
        <taxon>Neoaves</taxon>
        <taxon>Telluraves</taxon>
        <taxon>Australaves</taxon>
        <taxon>Psittaciformes</taxon>
        <taxon>Psittacidae</taxon>
        <taxon>Amazona</taxon>
    </lineage>
</organism>
<dbReference type="Ensembl" id="ENSACOT00000017897.1">
    <property type="protein sequence ID" value="ENSACOP00000017266.1"/>
    <property type="gene ID" value="ENSACOG00000011969.1"/>
</dbReference>
<dbReference type="Proteomes" id="UP000694522">
    <property type="component" value="Unplaced"/>
</dbReference>
<dbReference type="AlphaFoldDB" id="A0A8B9G763"/>